<dbReference type="InterPro" id="IPR002737">
    <property type="entry name" value="MEMO1_fam"/>
</dbReference>
<evidence type="ECO:0000256" key="1">
    <source>
        <dbReference type="ARBA" id="ARBA00006315"/>
    </source>
</evidence>
<dbReference type="Gene3D" id="3.40.830.10">
    <property type="entry name" value="LigB-like"/>
    <property type="match status" value="1"/>
</dbReference>
<organism evidence="3 4">
    <name type="scientific">Thauera phenolivorans</name>
    <dbReference type="NCBI Taxonomy" id="1792543"/>
    <lineage>
        <taxon>Bacteria</taxon>
        <taxon>Pseudomonadati</taxon>
        <taxon>Pseudomonadota</taxon>
        <taxon>Betaproteobacteria</taxon>
        <taxon>Rhodocyclales</taxon>
        <taxon>Zoogloeaceae</taxon>
        <taxon>Thauera</taxon>
    </lineage>
</organism>
<sequence>MATASIRPAAVAGYFYPRDEQALRAQLAGMLSSSVPLETVSAPKAVIVPHAGYVYSGPVAAAAYAALAPLRAIVRRVVLLGPAHRVWVDGFALPAAQSFRTPLGEVLLSRPDWLALQSRGDVVVDDAPHAFEHCLEVQLPFLQTVVESFVLVPLLVGNASSEAVAEVLESLWGGPETLIVISSDLSHYHPYAAAQALDRVTVDRVLALRPDLDHEQACGATPINGLLHLARRHHLAPTLLDLRNSGDTAGDRSSVVGYASIAFSEDARDDSNTH</sequence>
<evidence type="ECO:0000313" key="3">
    <source>
        <dbReference type="EMBL" id="NLF53358.1"/>
    </source>
</evidence>
<evidence type="ECO:0000256" key="2">
    <source>
        <dbReference type="HAMAP-Rule" id="MF_00055"/>
    </source>
</evidence>
<protein>
    <recommendedName>
        <fullName evidence="2">MEMO1 family protein GX576_02930</fullName>
    </recommendedName>
</protein>
<dbReference type="PANTHER" id="PTHR11060:SF0">
    <property type="entry name" value="PROTEIN MEMO1"/>
    <property type="match status" value="1"/>
</dbReference>
<evidence type="ECO:0000313" key="4">
    <source>
        <dbReference type="Proteomes" id="UP000536534"/>
    </source>
</evidence>
<dbReference type="EMBL" id="JAAYYV010000076">
    <property type="protein sequence ID" value="NLF53358.1"/>
    <property type="molecule type" value="Genomic_DNA"/>
</dbReference>
<dbReference type="Proteomes" id="UP000536534">
    <property type="component" value="Unassembled WGS sequence"/>
</dbReference>
<accession>A0A7X7LUE8</accession>
<dbReference type="CDD" id="cd07361">
    <property type="entry name" value="MEMO_like"/>
    <property type="match status" value="1"/>
</dbReference>
<dbReference type="PANTHER" id="PTHR11060">
    <property type="entry name" value="PROTEIN MEMO1"/>
    <property type="match status" value="1"/>
</dbReference>
<comment type="caution">
    <text evidence="3">The sequence shown here is derived from an EMBL/GenBank/DDBJ whole genome shotgun (WGS) entry which is preliminary data.</text>
</comment>
<gene>
    <name evidence="3" type="primary">amrB</name>
    <name evidence="3" type="ORF">GX576_02930</name>
</gene>
<dbReference type="HAMAP" id="MF_00055">
    <property type="entry name" value="MEMO1"/>
    <property type="match status" value="1"/>
</dbReference>
<dbReference type="AlphaFoldDB" id="A0A7X7LUE8"/>
<proteinExistence type="inferred from homology"/>
<reference evidence="3 4" key="1">
    <citation type="journal article" date="2020" name="Biotechnol. Biofuels">
        <title>New insights from the biogas microbiome by comprehensive genome-resolved metagenomics of nearly 1600 species originating from multiple anaerobic digesters.</title>
        <authorList>
            <person name="Campanaro S."/>
            <person name="Treu L."/>
            <person name="Rodriguez-R L.M."/>
            <person name="Kovalovszki A."/>
            <person name="Ziels R.M."/>
            <person name="Maus I."/>
            <person name="Zhu X."/>
            <person name="Kougias P.G."/>
            <person name="Basile A."/>
            <person name="Luo G."/>
            <person name="Schluter A."/>
            <person name="Konstantinidis K.T."/>
            <person name="Angelidaki I."/>
        </authorList>
    </citation>
    <scope>NUCLEOTIDE SEQUENCE [LARGE SCALE GENOMIC DNA]</scope>
    <source>
        <strain evidence="3">AS06rmzACSIP_256</strain>
    </source>
</reference>
<dbReference type="NCBIfam" id="TIGR04336">
    <property type="entry name" value="AmmeMemoSam_B"/>
    <property type="match status" value="1"/>
</dbReference>
<name>A0A7X7LUE8_9RHOO</name>
<comment type="similarity">
    <text evidence="1 2">Belongs to the MEMO1 family.</text>
</comment>
<dbReference type="Pfam" id="PF01875">
    <property type="entry name" value="Memo"/>
    <property type="match status" value="1"/>
</dbReference>